<dbReference type="RefSeq" id="WP_004599991.1">
    <property type="nucleotide sequence ID" value="NZ_HF541865.1"/>
</dbReference>
<comment type="subcellular location">
    <subcellularLocation>
        <location evidence="1">Cell membrane</location>
        <topology evidence="1">Multi-pass membrane protein</topology>
    </subcellularLocation>
</comment>
<feature type="domain" description="Cardiolipin synthase N-terminal" evidence="7">
    <location>
        <begin position="19"/>
        <end position="62"/>
    </location>
</feature>
<reference evidence="8 9" key="1">
    <citation type="submission" date="2012-08" db="EMBL/GenBank/DDBJ databases">
        <title>The Genome Sequence of Turicella otitidis ATCC 51513.</title>
        <authorList>
            <consortium name="The Broad Institute Genome Sequencing Platform"/>
            <person name="Earl A."/>
            <person name="Ward D."/>
            <person name="Feldgarden M."/>
            <person name="Gevers D."/>
            <person name="Huys G."/>
            <person name="Walker B."/>
            <person name="Young S.K."/>
            <person name="Zeng Q."/>
            <person name="Gargeya S."/>
            <person name="Fitzgerald M."/>
            <person name="Haas B."/>
            <person name="Abouelleil A."/>
            <person name="Alvarado L."/>
            <person name="Arachchi H.M."/>
            <person name="Berlin A.M."/>
            <person name="Chapman S.B."/>
            <person name="Goldberg J."/>
            <person name="Griggs A."/>
            <person name="Gujja S."/>
            <person name="Hansen M."/>
            <person name="Howarth C."/>
            <person name="Imamovic A."/>
            <person name="Larimer J."/>
            <person name="McCowen C."/>
            <person name="Montmayeur A."/>
            <person name="Murphy C."/>
            <person name="Neiman D."/>
            <person name="Pearson M."/>
            <person name="Priest M."/>
            <person name="Roberts A."/>
            <person name="Saif S."/>
            <person name="Shea T."/>
            <person name="Sisk P."/>
            <person name="Sykes S."/>
            <person name="Wortman J."/>
            <person name="Nusbaum C."/>
            <person name="Birren B."/>
        </authorList>
    </citation>
    <scope>NUCLEOTIDE SEQUENCE [LARGE SCALE GENOMIC DNA]</scope>
    <source>
        <strain evidence="8 9">ATCC 51513</strain>
    </source>
</reference>
<sequence length="68" mass="7014">MGPAILSALMTLVGLAGLIVAVVAIVSVLRSEVTGGAAKLLWCIGIVVFPIIGAVLWFLLGRRRGTPD</sequence>
<evidence type="ECO:0000256" key="1">
    <source>
        <dbReference type="ARBA" id="ARBA00004651"/>
    </source>
</evidence>
<keyword evidence="4 6" id="KW-1133">Transmembrane helix</keyword>
<dbReference type="AlphaFoldDB" id="K0Z6H7"/>
<evidence type="ECO:0000256" key="4">
    <source>
        <dbReference type="ARBA" id="ARBA00022989"/>
    </source>
</evidence>
<feature type="transmembrane region" description="Helical" evidence="6">
    <location>
        <begin position="6"/>
        <end position="28"/>
    </location>
</feature>
<dbReference type="HOGENOM" id="CLU_176001_6_0_11"/>
<gene>
    <name evidence="8" type="ORF">HMPREF9719_00101</name>
</gene>
<protein>
    <recommendedName>
        <fullName evidence="7">Cardiolipin synthase N-terminal domain-containing protein</fullName>
    </recommendedName>
</protein>
<keyword evidence="9" id="KW-1185">Reference proteome</keyword>
<dbReference type="InterPro" id="IPR027379">
    <property type="entry name" value="CLS_N"/>
</dbReference>
<dbReference type="Proteomes" id="UP000006078">
    <property type="component" value="Unassembled WGS sequence"/>
</dbReference>
<dbReference type="GO" id="GO:0005886">
    <property type="term" value="C:plasma membrane"/>
    <property type="evidence" value="ECO:0007669"/>
    <property type="project" value="UniProtKB-SubCell"/>
</dbReference>
<evidence type="ECO:0000256" key="2">
    <source>
        <dbReference type="ARBA" id="ARBA00022475"/>
    </source>
</evidence>
<evidence type="ECO:0000259" key="7">
    <source>
        <dbReference type="Pfam" id="PF13396"/>
    </source>
</evidence>
<dbReference type="Pfam" id="PF13396">
    <property type="entry name" value="PLDc_N"/>
    <property type="match status" value="1"/>
</dbReference>
<dbReference type="OrthoDB" id="3298527at2"/>
<evidence type="ECO:0000256" key="3">
    <source>
        <dbReference type="ARBA" id="ARBA00022692"/>
    </source>
</evidence>
<keyword evidence="5 6" id="KW-0472">Membrane</keyword>
<organism evidence="8 9">
    <name type="scientific">Corynebacterium otitidis ATCC 51513</name>
    <dbReference type="NCBI Taxonomy" id="883169"/>
    <lineage>
        <taxon>Bacteria</taxon>
        <taxon>Bacillati</taxon>
        <taxon>Actinomycetota</taxon>
        <taxon>Actinomycetes</taxon>
        <taxon>Mycobacteriales</taxon>
        <taxon>Corynebacteriaceae</taxon>
        <taxon>Corynebacterium</taxon>
    </lineage>
</organism>
<evidence type="ECO:0000313" key="8">
    <source>
        <dbReference type="EMBL" id="EJZ82990.1"/>
    </source>
</evidence>
<evidence type="ECO:0000256" key="6">
    <source>
        <dbReference type="SAM" id="Phobius"/>
    </source>
</evidence>
<name>K0Z6H7_9CORY</name>
<proteinExistence type="predicted"/>
<evidence type="ECO:0000256" key="5">
    <source>
        <dbReference type="ARBA" id="ARBA00023136"/>
    </source>
</evidence>
<feature type="transmembrane region" description="Helical" evidence="6">
    <location>
        <begin position="40"/>
        <end position="60"/>
    </location>
</feature>
<accession>K0Z6H7</accession>
<dbReference type="EMBL" id="AHAE01000005">
    <property type="protein sequence ID" value="EJZ82990.1"/>
    <property type="molecule type" value="Genomic_DNA"/>
</dbReference>
<comment type="caution">
    <text evidence="8">The sequence shown here is derived from an EMBL/GenBank/DDBJ whole genome shotgun (WGS) entry which is preliminary data.</text>
</comment>
<dbReference type="STRING" id="29321.AAV33_08150"/>
<evidence type="ECO:0000313" key="9">
    <source>
        <dbReference type="Proteomes" id="UP000006078"/>
    </source>
</evidence>
<keyword evidence="3 6" id="KW-0812">Transmembrane</keyword>
<keyword evidence="2" id="KW-1003">Cell membrane</keyword>